<organism evidence="5 6">
    <name type="scientific">Anopheles minimus</name>
    <dbReference type="NCBI Taxonomy" id="112268"/>
    <lineage>
        <taxon>Eukaryota</taxon>
        <taxon>Metazoa</taxon>
        <taxon>Ecdysozoa</taxon>
        <taxon>Arthropoda</taxon>
        <taxon>Hexapoda</taxon>
        <taxon>Insecta</taxon>
        <taxon>Pterygota</taxon>
        <taxon>Neoptera</taxon>
        <taxon>Endopterygota</taxon>
        <taxon>Diptera</taxon>
        <taxon>Nematocera</taxon>
        <taxon>Culicoidea</taxon>
        <taxon>Culicidae</taxon>
        <taxon>Anophelinae</taxon>
        <taxon>Anopheles</taxon>
    </lineage>
</organism>
<reference evidence="6" key="1">
    <citation type="submission" date="2013-03" db="EMBL/GenBank/DDBJ databases">
        <title>The Genome Sequence of Anopheles minimus MINIMUS1.</title>
        <authorList>
            <consortium name="The Broad Institute Genomics Platform"/>
            <person name="Neafsey D.E."/>
            <person name="Walton C."/>
            <person name="Walker B."/>
            <person name="Young S.K."/>
            <person name="Zeng Q."/>
            <person name="Gargeya S."/>
            <person name="Fitzgerald M."/>
            <person name="Haas B."/>
            <person name="Abouelleil A."/>
            <person name="Allen A.W."/>
            <person name="Alvarado L."/>
            <person name="Arachchi H.M."/>
            <person name="Berlin A.M."/>
            <person name="Chapman S.B."/>
            <person name="Gainer-Dewar J."/>
            <person name="Goldberg J."/>
            <person name="Griggs A."/>
            <person name="Gujja S."/>
            <person name="Hansen M."/>
            <person name="Howarth C."/>
            <person name="Imamovic A."/>
            <person name="Ireland A."/>
            <person name="Larimer J."/>
            <person name="McCowan C."/>
            <person name="Murphy C."/>
            <person name="Pearson M."/>
            <person name="Poon T.W."/>
            <person name="Priest M."/>
            <person name="Roberts A."/>
            <person name="Saif S."/>
            <person name="Shea T."/>
            <person name="Sisk P."/>
            <person name="Sykes S."/>
            <person name="Wortman J."/>
            <person name="Nusbaum C."/>
            <person name="Birren B."/>
        </authorList>
    </citation>
    <scope>NUCLEOTIDE SEQUENCE [LARGE SCALE GENOMIC DNA]</scope>
    <source>
        <strain evidence="6">MINIMUS1</strain>
    </source>
</reference>
<feature type="domain" description="SH3" evidence="4">
    <location>
        <begin position="57"/>
        <end position="130"/>
    </location>
</feature>
<evidence type="ECO:0000256" key="3">
    <source>
        <dbReference type="SAM" id="MobiDB-lite"/>
    </source>
</evidence>
<name>A0A182WCG6_9DIPT</name>
<keyword evidence="6" id="KW-1185">Reference proteome</keyword>
<dbReference type="Gene3D" id="2.30.30.40">
    <property type="entry name" value="SH3 Domains"/>
    <property type="match status" value="1"/>
</dbReference>
<protein>
    <submittedName>
        <fullName evidence="5">SH3 domain-containing protein</fullName>
    </submittedName>
</protein>
<keyword evidence="1 2" id="KW-0728">SH3 domain</keyword>
<proteinExistence type="predicted"/>
<dbReference type="Pfam" id="PF00018">
    <property type="entry name" value="SH3_1"/>
    <property type="match status" value="1"/>
</dbReference>
<evidence type="ECO:0000313" key="6">
    <source>
        <dbReference type="Proteomes" id="UP000075920"/>
    </source>
</evidence>
<sequence>MGNCFSSTAKADPKDPIGPGPIDSEPVLAGNPVATPPQEAIRQPMPALPDPGNDSISTAKIFVALYDYDARTDEDLSFRKGEHLEILNDTQFSMRLIMMDAIKFVINQQQRKHDMALAINSKTTTIELDV</sequence>
<dbReference type="Proteomes" id="UP000075920">
    <property type="component" value="Unassembled WGS sequence"/>
</dbReference>
<evidence type="ECO:0000256" key="2">
    <source>
        <dbReference type="PROSITE-ProRule" id="PRU00192"/>
    </source>
</evidence>
<dbReference type="PRINTS" id="PR00452">
    <property type="entry name" value="SH3DOMAIN"/>
</dbReference>
<evidence type="ECO:0000313" key="5">
    <source>
        <dbReference type="EnsemblMetazoa" id="AMIN008051-PA"/>
    </source>
</evidence>
<dbReference type="InterPro" id="IPR001452">
    <property type="entry name" value="SH3_domain"/>
</dbReference>
<evidence type="ECO:0000256" key="1">
    <source>
        <dbReference type="ARBA" id="ARBA00022443"/>
    </source>
</evidence>
<feature type="region of interest" description="Disordered" evidence="3">
    <location>
        <begin position="1"/>
        <end position="53"/>
    </location>
</feature>
<reference evidence="5" key="2">
    <citation type="submission" date="2020-05" db="UniProtKB">
        <authorList>
            <consortium name="EnsemblMetazoa"/>
        </authorList>
    </citation>
    <scope>IDENTIFICATION</scope>
    <source>
        <strain evidence="5">MINIMUS1</strain>
    </source>
</reference>
<dbReference type="VEuPathDB" id="VectorBase:AMIN008051"/>
<dbReference type="AlphaFoldDB" id="A0A182WCG6"/>
<dbReference type="SUPFAM" id="SSF50044">
    <property type="entry name" value="SH3-domain"/>
    <property type="match status" value="1"/>
</dbReference>
<dbReference type="CDD" id="cd11845">
    <property type="entry name" value="SH3_Src_like"/>
    <property type="match status" value="1"/>
</dbReference>
<evidence type="ECO:0000259" key="4">
    <source>
        <dbReference type="PROSITE" id="PS50002"/>
    </source>
</evidence>
<dbReference type="InterPro" id="IPR036028">
    <property type="entry name" value="SH3-like_dom_sf"/>
</dbReference>
<dbReference type="EnsemblMetazoa" id="AMIN008051-RA">
    <property type="protein sequence ID" value="AMIN008051-PA"/>
    <property type="gene ID" value="AMIN008051"/>
</dbReference>
<dbReference type="PROSITE" id="PS50002">
    <property type="entry name" value="SH3"/>
    <property type="match status" value="1"/>
</dbReference>
<dbReference type="STRING" id="112268.A0A182WCG6"/>
<accession>A0A182WCG6</accession>